<comment type="caution">
    <text evidence="1">The sequence shown here is derived from an EMBL/GenBank/DDBJ whole genome shotgun (WGS) entry which is preliminary data.</text>
</comment>
<name>A0ABQ5I304_9ASTR</name>
<dbReference type="Proteomes" id="UP001151760">
    <property type="component" value="Unassembled WGS sequence"/>
</dbReference>
<gene>
    <name evidence="1" type="ORF">Tco_1089998</name>
</gene>
<evidence type="ECO:0000313" key="2">
    <source>
        <dbReference type="Proteomes" id="UP001151760"/>
    </source>
</evidence>
<reference evidence="1" key="2">
    <citation type="submission" date="2022-01" db="EMBL/GenBank/DDBJ databases">
        <authorList>
            <person name="Yamashiro T."/>
            <person name="Shiraishi A."/>
            <person name="Satake H."/>
            <person name="Nakayama K."/>
        </authorList>
    </citation>
    <scope>NUCLEOTIDE SEQUENCE</scope>
</reference>
<keyword evidence="2" id="KW-1185">Reference proteome</keyword>
<evidence type="ECO:0000313" key="1">
    <source>
        <dbReference type="EMBL" id="GJT94480.1"/>
    </source>
</evidence>
<accession>A0ABQ5I304</accession>
<sequence>MPIKLDSFDVVIGMDWLSKYYARIICDEKVVHIPFDGETLIIRVARAPYRLAPSEMQELSDQLQELADRAPFEALYGRKCRSPVCWAEVRDVQLTGPEIIHETNEKIIQIRQRLSIGIDESRLCLPVHEVIEQPMARSGIGLEDVQTCYHSNSMFIWGEIKKLEVEIWNMKVKGTDVVSYNQRFQESALMCVRMFPEELDKIEKYVNGLPDMIHGSVMASKPKTMQDAIEFSTELIDKKISTLAEWQAENKRKLGNNNQAQQQPPKKQGVAIALSDPDLHFHFIFHNTDRTKKLEKR</sequence>
<dbReference type="PANTHER" id="PTHR15503:SF45">
    <property type="entry name" value="RNA-DIRECTED DNA POLYMERASE HOMOLOG"/>
    <property type="match status" value="1"/>
</dbReference>
<reference evidence="1" key="1">
    <citation type="journal article" date="2022" name="Int. J. Mol. Sci.">
        <title>Draft Genome of Tanacetum Coccineum: Genomic Comparison of Closely Related Tanacetum-Family Plants.</title>
        <authorList>
            <person name="Yamashiro T."/>
            <person name="Shiraishi A."/>
            <person name="Nakayama K."/>
            <person name="Satake H."/>
        </authorList>
    </citation>
    <scope>NUCLEOTIDE SEQUENCE</scope>
</reference>
<dbReference type="Pfam" id="PF08284">
    <property type="entry name" value="RVP_2"/>
    <property type="match status" value="1"/>
</dbReference>
<organism evidence="1 2">
    <name type="scientific">Tanacetum coccineum</name>
    <dbReference type="NCBI Taxonomy" id="301880"/>
    <lineage>
        <taxon>Eukaryota</taxon>
        <taxon>Viridiplantae</taxon>
        <taxon>Streptophyta</taxon>
        <taxon>Embryophyta</taxon>
        <taxon>Tracheophyta</taxon>
        <taxon>Spermatophyta</taxon>
        <taxon>Magnoliopsida</taxon>
        <taxon>eudicotyledons</taxon>
        <taxon>Gunneridae</taxon>
        <taxon>Pentapetalae</taxon>
        <taxon>asterids</taxon>
        <taxon>campanulids</taxon>
        <taxon>Asterales</taxon>
        <taxon>Asteraceae</taxon>
        <taxon>Asteroideae</taxon>
        <taxon>Anthemideae</taxon>
        <taxon>Anthemidinae</taxon>
        <taxon>Tanacetum</taxon>
    </lineage>
</organism>
<evidence type="ECO:0008006" key="3">
    <source>
        <dbReference type="Google" id="ProtNLM"/>
    </source>
</evidence>
<dbReference type="PANTHER" id="PTHR15503">
    <property type="entry name" value="LDOC1 RELATED"/>
    <property type="match status" value="1"/>
</dbReference>
<dbReference type="EMBL" id="BQNB010020299">
    <property type="protein sequence ID" value="GJT94480.1"/>
    <property type="molecule type" value="Genomic_DNA"/>
</dbReference>
<proteinExistence type="predicted"/>
<protein>
    <recommendedName>
        <fullName evidence="3">Reverse transcriptase domain-containing protein</fullName>
    </recommendedName>
</protein>
<dbReference type="InterPro" id="IPR032567">
    <property type="entry name" value="RTL1-rel"/>
</dbReference>